<evidence type="ECO:0008006" key="3">
    <source>
        <dbReference type="Google" id="ProtNLM"/>
    </source>
</evidence>
<keyword evidence="2" id="KW-1185">Reference proteome</keyword>
<protein>
    <recommendedName>
        <fullName evidence="3">Phage regulatory protein CII (CP76)</fullName>
    </recommendedName>
</protein>
<reference evidence="1 2" key="1">
    <citation type="submission" date="2016-10" db="EMBL/GenBank/DDBJ databases">
        <authorList>
            <person name="de Groot N.N."/>
        </authorList>
    </citation>
    <scope>NUCLEOTIDE SEQUENCE [LARGE SCALE GENOMIC DNA]</scope>
    <source>
        <strain evidence="1 2">R-24608</strain>
    </source>
</reference>
<dbReference type="RefSeq" id="WP_054257944.1">
    <property type="nucleotide sequence ID" value="NZ_CYIG01000067.1"/>
</dbReference>
<gene>
    <name evidence="1" type="ORF">SAMN04489707_106311</name>
</gene>
<dbReference type="OrthoDB" id="8907817at2"/>
<evidence type="ECO:0000313" key="1">
    <source>
        <dbReference type="EMBL" id="SFU99386.1"/>
    </source>
</evidence>
<accession>A0A1I7KPV1</accession>
<dbReference type="AlphaFoldDB" id="A0A1I7KPV1"/>
<name>A0A1I7KPV1_9BURK</name>
<evidence type="ECO:0000313" key="2">
    <source>
        <dbReference type="Proteomes" id="UP000183656"/>
    </source>
</evidence>
<sequence length="128" mass="14289">MKLFYDDEFDAITTAIGNSGKPFKDVAAFMFPDMKVESAYARLKACCNPSGDQRLTFGQVLRLMAFCESYDPLYHACDETLHARPDRKAPEDEAVKLMEAINNAADTMNRAMRAMEQLKARGGIRAVA</sequence>
<organism evidence="1 2">
    <name type="scientific">Paenacidovorax caeni</name>
    <dbReference type="NCBI Taxonomy" id="343013"/>
    <lineage>
        <taxon>Bacteria</taxon>
        <taxon>Pseudomonadati</taxon>
        <taxon>Pseudomonadota</taxon>
        <taxon>Betaproteobacteria</taxon>
        <taxon>Burkholderiales</taxon>
        <taxon>Comamonadaceae</taxon>
        <taxon>Paenacidovorax</taxon>
    </lineage>
</organism>
<dbReference type="Proteomes" id="UP000183656">
    <property type="component" value="Unassembled WGS sequence"/>
</dbReference>
<dbReference type="STRING" id="343013.SAMN04489707_106311"/>
<proteinExistence type="predicted"/>
<dbReference type="EMBL" id="FPBX01000063">
    <property type="protein sequence ID" value="SFU99386.1"/>
    <property type="molecule type" value="Genomic_DNA"/>
</dbReference>